<feature type="compositionally biased region" description="Low complexity" evidence="1">
    <location>
        <begin position="132"/>
        <end position="141"/>
    </location>
</feature>
<gene>
    <name evidence="2" type="ORF">CMV_023251</name>
</gene>
<dbReference type="EMBL" id="JRKL02005130">
    <property type="protein sequence ID" value="KAF3951065.1"/>
    <property type="molecule type" value="Genomic_DNA"/>
</dbReference>
<dbReference type="AlphaFoldDB" id="A0A8J4QKK1"/>
<protein>
    <submittedName>
        <fullName evidence="2">Uncharacterized protein</fullName>
    </submittedName>
</protein>
<dbReference type="PANTHER" id="PTHR10362">
    <property type="entry name" value="HISTIDINE AMMONIA-LYASE"/>
    <property type="match status" value="1"/>
</dbReference>
<evidence type="ECO:0000313" key="2">
    <source>
        <dbReference type="EMBL" id="KAF3951065.1"/>
    </source>
</evidence>
<feature type="compositionally biased region" description="Basic and acidic residues" evidence="1">
    <location>
        <begin position="51"/>
        <end position="70"/>
    </location>
</feature>
<feature type="region of interest" description="Disordered" evidence="1">
    <location>
        <begin position="109"/>
        <end position="141"/>
    </location>
</feature>
<accession>A0A8J4QKK1</accession>
<dbReference type="Proteomes" id="UP000737018">
    <property type="component" value="Unassembled WGS sequence"/>
</dbReference>
<proteinExistence type="predicted"/>
<keyword evidence="3" id="KW-1185">Reference proteome</keyword>
<reference evidence="2" key="1">
    <citation type="submission" date="2020-03" db="EMBL/GenBank/DDBJ databases">
        <title>Castanea mollissima Vanexum genome sequencing.</title>
        <authorList>
            <person name="Staton M."/>
        </authorList>
    </citation>
    <scope>NUCLEOTIDE SEQUENCE</scope>
    <source>
        <tissue evidence="2">Leaf</tissue>
    </source>
</reference>
<evidence type="ECO:0000313" key="3">
    <source>
        <dbReference type="Proteomes" id="UP000737018"/>
    </source>
</evidence>
<comment type="caution">
    <text evidence="2">The sequence shown here is derived from an EMBL/GenBank/DDBJ whole genome shotgun (WGS) entry which is preliminary data.</text>
</comment>
<organism evidence="2 3">
    <name type="scientific">Castanea mollissima</name>
    <name type="common">Chinese chestnut</name>
    <dbReference type="NCBI Taxonomy" id="60419"/>
    <lineage>
        <taxon>Eukaryota</taxon>
        <taxon>Viridiplantae</taxon>
        <taxon>Streptophyta</taxon>
        <taxon>Embryophyta</taxon>
        <taxon>Tracheophyta</taxon>
        <taxon>Spermatophyta</taxon>
        <taxon>Magnoliopsida</taxon>
        <taxon>eudicotyledons</taxon>
        <taxon>Gunneridae</taxon>
        <taxon>Pentapetalae</taxon>
        <taxon>rosids</taxon>
        <taxon>fabids</taxon>
        <taxon>Fagales</taxon>
        <taxon>Fagaceae</taxon>
        <taxon>Castanea</taxon>
    </lineage>
</organism>
<evidence type="ECO:0000256" key="1">
    <source>
        <dbReference type="SAM" id="MobiDB-lite"/>
    </source>
</evidence>
<feature type="region of interest" description="Disordered" evidence="1">
    <location>
        <begin position="51"/>
        <end position="79"/>
    </location>
</feature>
<sequence>MSSTFLIALCQAIDLRHLEENLKTAVKNTCYLSIDAKIELLTGLLTGEKTRSSGEDFDKISDRDKRELKANRRSHQRNDAIAQPAAEIITHSRRRHAVTIAPTMPLHGFRDLTPQLRSPPSSAAASHRRRAQAASSPSTPAMSLACSAASPLFVFPCF</sequence>
<dbReference type="OrthoDB" id="1747360at2759"/>
<name>A0A8J4QKK1_9ROSI</name>
<dbReference type="InterPro" id="IPR001106">
    <property type="entry name" value="Aromatic_Lyase"/>
</dbReference>